<reference evidence="2 3" key="1">
    <citation type="submission" date="2017-10" db="EMBL/GenBank/DDBJ databases">
        <title>Development of genomic resources for the powdery mildew, Erysiphe pulchra.</title>
        <authorList>
            <person name="Wadl P.A."/>
            <person name="Mack B.M."/>
            <person name="Moore G."/>
            <person name="Beltz S.B."/>
        </authorList>
    </citation>
    <scope>NUCLEOTIDE SEQUENCE [LARGE SCALE GENOMIC DNA]</scope>
    <source>
        <strain evidence="2">Cflorida</strain>
    </source>
</reference>
<organism evidence="2 3">
    <name type="scientific">Erysiphe pulchra</name>
    <dbReference type="NCBI Taxonomy" id="225359"/>
    <lineage>
        <taxon>Eukaryota</taxon>
        <taxon>Fungi</taxon>
        <taxon>Dikarya</taxon>
        <taxon>Ascomycota</taxon>
        <taxon>Pezizomycotina</taxon>
        <taxon>Leotiomycetes</taxon>
        <taxon>Erysiphales</taxon>
        <taxon>Erysiphaceae</taxon>
        <taxon>Erysiphe</taxon>
    </lineage>
</organism>
<evidence type="ECO:0000313" key="3">
    <source>
        <dbReference type="Proteomes" id="UP000237438"/>
    </source>
</evidence>
<dbReference type="Proteomes" id="UP000237438">
    <property type="component" value="Unassembled WGS sequence"/>
</dbReference>
<dbReference type="OrthoDB" id="5309803at2759"/>
<name>A0A2S4Q0T9_9PEZI</name>
<gene>
    <name evidence="2" type="ORF">EPUL_000406</name>
</gene>
<dbReference type="EMBL" id="PEDP01000057">
    <property type="protein sequence ID" value="POS87890.1"/>
    <property type="molecule type" value="Genomic_DNA"/>
</dbReference>
<keyword evidence="1" id="KW-0812">Transmembrane</keyword>
<keyword evidence="1" id="KW-1133">Transmembrane helix</keyword>
<keyword evidence="3" id="KW-1185">Reference proteome</keyword>
<protein>
    <submittedName>
        <fullName evidence="2">Uncharacterized protein</fullName>
    </submittedName>
</protein>
<evidence type="ECO:0000313" key="2">
    <source>
        <dbReference type="EMBL" id="POS87890.1"/>
    </source>
</evidence>
<accession>A0A2S4Q0T9</accession>
<sequence>MSWTSILPPSIAFIEIWAVRLFILLGALTIGPWLLLIIYDAVLYIFRTTFHDFLQVGSTLSLQPHLKYPDANKSHFGEQQDINFNVLEKTVDEQVNVGKDTPVYASRSGIQS</sequence>
<evidence type="ECO:0000256" key="1">
    <source>
        <dbReference type="SAM" id="Phobius"/>
    </source>
</evidence>
<dbReference type="AlphaFoldDB" id="A0A2S4Q0T9"/>
<feature type="transmembrane region" description="Helical" evidence="1">
    <location>
        <begin position="21"/>
        <end position="46"/>
    </location>
</feature>
<comment type="caution">
    <text evidence="2">The sequence shown here is derived from an EMBL/GenBank/DDBJ whole genome shotgun (WGS) entry which is preliminary data.</text>
</comment>
<proteinExistence type="predicted"/>
<keyword evidence="1" id="KW-0472">Membrane</keyword>